<proteinExistence type="predicted"/>
<dbReference type="EMBL" id="PKSL01000034">
    <property type="protein sequence ID" value="POW12061.1"/>
    <property type="molecule type" value="Genomic_DNA"/>
</dbReference>
<organism evidence="2 3">
    <name type="scientific">Puccinia striiformis</name>
    <dbReference type="NCBI Taxonomy" id="27350"/>
    <lineage>
        <taxon>Eukaryota</taxon>
        <taxon>Fungi</taxon>
        <taxon>Dikarya</taxon>
        <taxon>Basidiomycota</taxon>
        <taxon>Pucciniomycotina</taxon>
        <taxon>Pucciniomycetes</taxon>
        <taxon>Pucciniales</taxon>
        <taxon>Pucciniaceae</taxon>
        <taxon>Puccinia</taxon>
    </lineage>
</organism>
<dbReference type="Proteomes" id="UP000239156">
    <property type="component" value="Unassembled WGS sequence"/>
</dbReference>
<feature type="region of interest" description="Disordered" evidence="1">
    <location>
        <begin position="273"/>
        <end position="319"/>
    </location>
</feature>
<dbReference type="AlphaFoldDB" id="A0A2S4VRB5"/>
<accession>A0A2S4VRB5</accession>
<feature type="compositionally biased region" description="Acidic residues" evidence="1">
    <location>
        <begin position="289"/>
        <end position="300"/>
    </location>
</feature>
<evidence type="ECO:0000313" key="3">
    <source>
        <dbReference type="Proteomes" id="UP000239156"/>
    </source>
</evidence>
<evidence type="ECO:0000256" key="1">
    <source>
        <dbReference type="SAM" id="MobiDB-lite"/>
    </source>
</evidence>
<gene>
    <name evidence="2" type="ORF">PSTT_04808</name>
</gene>
<evidence type="ECO:0000313" key="2">
    <source>
        <dbReference type="EMBL" id="POW12061.1"/>
    </source>
</evidence>
<dbReference type="VEuPathDB" id="FungiDB:PSTT_04808"/>
<dbReference type="VEuPathDB" id="FungiDB:PSHT_03200"/>
<comment type="caution">
    <text evidence="2">The sequence shown here is derived from an EMBL/GenBank/DDBJ whole genome shotgun (WGS) entry which is preliminary data.</text>
</comment>
<sequence length="319" mass="35829">MIKLLAIKVGHFQLAKNDGIGAKRIPSWGFRPKSTYFLESTSSDRDQSVHLRVMSIHRAGGKLHITEHHSYLGRLRVINFSDLRQVLFQTCPRDEPSDLRQIPLLPGRPLGWCQNFRPVREMSPHQIVYISNQLCQFGLSPKEFITGFLTRDHPQLIYRRRTWGTDHGARSTIALVVIIRNLFHGNHGATGHWDDLIQAEAIRILRSQYPPSGNYPGGSFQSAHTVTPAFFSHGALDDRRKRLTLHDTPFLFNLVVGALARPANDQLANNELSAEPANPAAEVSSDGLTPEESEELEVEGDVYSTVMSGRADCQARSRH</sequence>
<keyword evidence="3" id="KW-1185">Reference proteome</keyword>
<name>A0A2S4VRB5_9BASI</name>
<feature type="non-terminal residue" evidence="2">
    <location>
        <position position="319"/>
    </location>
</feature>
<reference evidence="2" key="1">
    <citation type="submission" date="2017-12" db="EMBL/GenBank/DDBJ databases">
        <title>Gene loss provides genomic basis for host adaptation in cereal stripe rust fungi.</title>
        <authorList>
            <person name="Xia C."/>
        </authorList>
    </citation>
    <scope>NUCLEOTIDE SEQUENCE [LARGE SCALE GENOMIC DNA]</scope>
    <source>
        <strain evidence="2">93-210</strain>
    </source>
</reference>
<protein>
    <submittedName>
        <fullName evidence="2">Uncharacterized protein</fullName>
    </submittedName>
</protein>